<dbReference type="PANTHER" id="PTHR41251">
    <property type="entry name" value="NON-HOMOLOGOUS END JOINING PROTEIN KU"/>
    <property type="match status" value="1"/>
</dbReference>
<evidence type="ECO:0000256" key="1">
    <source>
        <dbReference type="ARBA" id="ARBA00023125"/>
    </source>
</evidence>
<evidence type="ECO:0000256" key="3">
    <source>
        <dbReference type="HAMAP-Rule" id="MF_01875"/>
    </source>
</evidence>
<feature type="compositionally biased region" description="Low complexity" evidence="4">
    <location>
        <begin position="327"/>
        <end position="352"/>
    </location>
</feature>
<dbReference type="AlphaFoldDB" id="A0A4R3ZMG9"/>
<dbReference type="SUPFAM" id="SSF100939">
    <property type="entry name" value="SPOC domain-like"/>
    <property type="match status" value="1"/>
</dbReference>
<dbReference type="RefSeq" id="WP_131886669.1">
    <property type="nucleotide sequence ID" value="NZ_CP143053.1"/>
</dbReference>
<reference evidence="6 7" key="1">
    <citation type="submission" date="2019-03" db="EMBL/GenBank/DDBJ databases">
        <title>Root nodule microbial communities of legume samples collected from USA, Mexico and Botswana.</title>
        <authorList>
            <person name="Hirsch A."/>
        </authorList>
    </citation>
    <scope>NUCLEOTIDE SEQUENCE [LARGE SCALE GENOMIC DNA]</scope>
    <source>
        <strain evidence="6 7">55</strain>
    </source>
</reference>
<evidence type="ECO:0000256" key="2">
    <source>
        <dbReference type="ARBA" id="ARBA00023172"/>
    </source>
</evidence>
<evidence type="ECO:0000313" key="6">
    <source>
        <dbReference type="EMBL" id="TCW18820.1"/>
    </source>
</evidence>
<dbReference type="InterPro" id="IPR016194">
    <property type="entry name" value="SPOC-like_C_dom_sf"/>
</dbReference>
<sequence length="373" mass="40807">MRSIWKGEVSFGLVNVPVKVYAATEDHDLHARQVDKKDGVRIRYKKVRDDNGEEVEFSDIAKAYESEEGEMVILTKEDLASLPVEQNHEIEVTEFVPADQVDPVAFDNAYFLEPASRSNRAYVLMREALQQTDRLAICTFTLRNRTRLCALRVYKDVLMLQTLLWPDEIRPAILEGLDKEAKVRPQEVKMAASLIETMAADFEPEKYEDDYQNQLKELIEAKAAGGEAFTVEEKDTSGDEDGDDEVADLLAALRASVKDRGGKADDADDQDDDQDDDEDDDDEDSGSAKKTTSRKSGSSSARKAPAKKTAAKKAPAKKAAAKKSTAKKSTSSKSDSGSSGSGTAKKSTASKSTAKKAPAKKSTARKAPAKKSA</sequence>
<comment type="function">
    <text evidence="3">With LigD forms a non-homologous end joining (NHEJ) DNA repair enzyme, which repairs dsDNA breaks with reduced fidelity. Binds linear dsDNA with 5'- and 3'- overhangs but not closed circular dsDNA nor ssDNA. Recruits and stimulates the ligase activity of LigD.</text>
</comment>
<organism evidence="6 7">
    <name type="scientific">Dietzia cinnamea</name>
    <dbReference type="NCBI Taxonomy" id="321318"/>
    <lineage>
        <taxon>Bacteria</taxon>
        <taxon>Bacillati</taxon>
        <taxon>Actinomycetota</taxon>
        <taxon>Actinomycetes</taxon>
        <taxon>Mycobacteriales</taxon>
        <taxon>Dietziaceae</taxon>
        <taxon>Dietzia</taxon>
    </lineage>
</organism>
<dbReference type="PANTHER" id="PTHR41251:SF1">
    <property type="entry name" value="NON-HOMOLOGOUS END JOINING PROTEIN KU"/>
    <property type="match status" value="1"/>
</dbReference>
<accession>A0A4R3ZMG9</accession>
<comment type="similarity">
    <text evidence="3">Belongs to the prokaryotic Ku family.</text>
</comment>
<dbReference type="Proteomes" id="UP000295805">
    <property type="component" value="Unassembled WGS sequence"/>
</dbReference>
<comment type="subunit">
    <text evidence="3">Homodimer. Interacts with LigD.</text>
</comment>
<keyword evidence="1 3" id="KW-0238">DNA-binding</keyword>
<keyword evidence="2 3" id="KW-0233">DNA recombination</keyword>
<evidence type="ECO:0000256" key="4">
    <source>
        <dbReference type="SAM" id="MobiDB-lite"/>
    </source>
</evidence>
<evidence type="ECO:0000313" key="7">
    <source>
        <dbReference type="Proteomes" id="UP000295805"/>
    </source>
</evidence>
<feature type="domain" description="Ku" evidence="5">
    <location>
        <begin position="52"/>
        <end position="182"/>
    </location>
</feature>
<feature type="compositionally biased region" description="Acidic residues" evidence="4">
    <location>
        <begin position="266"/>
        <end position="285"/>
    </location>
</feature>
<feature type="compositionally biased region" description="Basic residues" evidence="4">
    <location>
        <begin position="304"/>
        <end position="326"/>
    </location>
</feature>
<dbReference type="CDD" id="cd00789">
    <property type="entry name" value="KU_like"/>
    <property type="match status" value="1"/>
</dbReference>
<dbReference type="FunFam" id="2.40.290.10:FF:000004">
    <property type="entry name" value="Non-homologous end joining protein Ku"/>
    <property type="match status" value="1"/>
</dbReference>
<dbReference type="InterPro" id="IPR006164">
    <property type="entry name" value="DNA_bd_Ku70/Ku80"/>
</dbReference>
<gene>
    <name evidence="3" type="primary">ku</name>
    <name evidence="6" type="ORF">EDD19_1482</name>
</gene>
<name>A0A4R3ZMG9_9ACTN</name>
<protein>
    <recommendedName>
        <fullName evidence="3">Non-homologous end joining protein Ku</fullName>
    </recommendedName>
</protein>
<dbReference type="EMBL" id="SMCX01000048">
    <property type="protein sequence ID" value="TCW18820.1"/>
    <property type="molecule type" value="Genomic_DNA"/>
</dbReference>
<dbReference type="GO" id="GO:0006303">
    <property type="term" value="P:double-strand break repair via nonhomologous end joining"/>
    <property type="evidence" value="ECO:0007669"/>
    <property type="project" value="UniProtKB-UniRule"/>
</dbReference>
<proteinExistence type="inferred from homology"/>
<keyword evidence="3" id="KW-0234">DNA repair</keyword>
<dbReference type="Pfam" id="PF02735">
    <property type="entry name" value="Ku"/>
    <property type="match status" value="1"/>
</dbReference>
<dbReference type="NCBIfam" id="TIGR02772">
    <property type="entry name" value="Ku_bact"/>
    <property type="match status" value="1"/>
</dbReference>
<dbReference type="GO" id="GO:0003690">
    <property type="term" value="F:double-stranded DNA binding"/>
    <property type="evidence" value="ECO:0007669"/>
    <property type="project" value="UniProtKB-UniRule"/>
</dbReference>
<evidence type="ECO:0000259" key="5">
    <source>
        <dbReference type="SMART" id="SM00559"/>
    </source>
</evidence>
<dbReference type="InterPro" id="IPR009187">
    <property type="entry name" value="Prok_Ku"/>
</dbReference>
<dbReference type="SMART" id="SM00559">
    <property type="entry name" value="Ku78"/>
    <property type="match status" value="1"/>
</dbReference>
<dbReference type="Gene3D" id="2.40.290.10">
    <property type="match status" value="1"/>
</dbReference>
<feature type="compositionally biased region" description="Basic residues" evidence="4">
    <location>
        <begin position="353"/>
        <end position="373"/>
    </location>
</feature>
<dbReference type="GeneID" id="89531549"/>
<feature type="region of interest" description="Disordered" evidence="4">
    <location>
        <begin position="258"/>
        <end position="373"/>
    </location>
</feature>
<feature type="compositionally biased region" description="Low complexity" evidence="4">
    <location>
        <begin position="288"/>
        <end position="303"/>
    </location>
</feature>
<dbReference type="GO" id="GO:0006310">
    <property type="term" value="P:DNA recombination"/>
    <property type="evidence" value="ECO:0007669"/>
    <property type="project" value="UniProtKB-KW"/>
</dbReference>
<comment type="caution">
    <text evidence="6">The sequence shown here is derived from an EMBL/GenBank/DDBJ whole genome shotgun (WGS) entry which is preliminary data.</text>
</comment>
<keyword evidence="3" id="KW-0227">DNA damage</keyword>
<dbReference type="HAMAP" id="MF_01875">
    <property type="entry name" value="Prokaryotic_Ku"/>
    <property type="match status" value="1"/>
</dbReference>